<dbReference type="OrthoDB" id="9783294at2"/>
<feature type="active site" evidence="3">
    <location>
        <position position="88"/>
    </location>
</feature>
<proteinExistence type="predicted"/>
<dbReference type="InterPro" id="IPR050072">
    <property type="entry name" value="Peptidase_M20A"/>
</dbReference>
<dbReference type="Gene3D" id="3.30.70.360">
    <property type="match status" value="1"/>
</dbReference>
<dbReference type="STRING" id="64702.SAMN05443377_12129"/>
<dbReference type="EMBL" id="FOGZ01000021">
    <property type="protein sequence ID" value="SER95020.1"/>
    <property type="molecule type" value="Genomic_DNA"/>
</dbReference>
<keyword evidence="5" id="KW-0121">Carboxypeptidase</keyword>
<organism evidence="5 6">
    <name type="scientific">Propionibacterium cyclohexanicum</name>
    <dbReference type="NCBI Taxonomy" id="64702"/>
    <lineage>
        <taxon>Bacteria</taxon>
        <taxon>Bacillati</taxon>
        <taxon>Actinomycetota</taxon>
        <taxon>Actinomycetes</taxon>
        <taxon>Propionibacteriales</taxon>
        <taxon>Propionibacteriaceae</taxon>
        <taxon>Propionibacterium</taxon>
    </lineage>
</organism>
<evidence type="ECO:0000256" key="3">
    <source>
        <dbReference type="PIRSR" id="PIRSR037238-1"/>
    </source>
</evidence>
<reference evidence="5 6" key="1">
    <citation type="submission" date="2016-10" db="EMBL/GenBank/DDBJ databases">
        <authorList>
            <person name="de Groot N.N."/>
        </authorList>
    </citation>
    <scope>NUCLEOTIDE SEQUENCE [LARGE SCALE GENOMIC DNA]</scope>
    <source>
        <strain evidence="5 6">DSM 16859</strain>
    </source>
</reference>
<dbReference type="RefSeq" id="WP_091970572.1">
    <property type="nucleotide sequence ID" value="NZ_FOGZ01000021.1"/>
</dbReference>
<gene>
    <name evidence="5" type="ORF">SAMN05443377_12129</name>
</gene>
<keyword evidence="6" id="KW-1185">Reference proteome</keyword>
<dbReference type="PANTHER" id="PTHR43808:SF9">
    <property type="entry name" value="BLL0789 PROTEIN"/>
    <property type="match status" value="1"/>
</dbReference>
<dbReference type="InterPro" id="IPR011650">
    <property type="entry name" value="Peptidase_M20_dimer"/>
</dbReference>
<keyword evidence="2" id="KW-0378">Hydrolase</keyword>
<dbReference type="InterPro" id="IPR001160">
    <property type="entry name" value="Peptidase_M20C"/>
</dbReference>
<dbReference type="Pfam" id="PF01546">
    <property type="entry name" value="Peptidase_M20"/>
    <property type="match status" value="1"/>
</dbReference>
<dbReference type="PIRSF" id="PIRSF037238">
    <property type="entry name" value="Carboxypeptidase_G2"/>
    <property type="match status" value="1"/>
</dbReference>
<evidence type="ECO:0000313" key="5">
    <source>
        <dbReference type="EMBL" id="SER95020.1"/>
    </source>
</evidence>
<dbReference type="Pfam" id="PF07687">
    <property type="entry name" value="M20_dimer"/>
    <property type="match status" value="1"/>
</dbReference>
<protein>
    <submittedName>
        <fullName evidence="5">Glutamate carboxypeptidase</fullName>
    </submittedName>
</protein>
<name>A0A1H9TCG3_9ACTN</name>
<feature type="domain" description="Peptidase M20 dimerisation" evidence="4">
    <location>
        <begin position="184"/>
        <end position="281"/>
    </location>
</feature>
<dbReference type="GO" id="GO:0046872">
    <property type="term" value="F:metal ion binding"/>
    <property type="evidence" value="ECO:0007669"/>
    <property type="project" value="UniProtKB-KW"/>
</dbReference>
<dbReference type="Gene3D" id="3.40.630.10">
    <property type="entry name" value="Zn peptidases"/>
    <property type="match status" value="1"/>
</dbReference>
<evidence type="ECO:0000259" key="4">
    <source>
        <dbReference type="Pfam" id="PF07687"/>
    </source>
</evidence>
<sequence>MTSDLARRVREMVDPSQLVCELTDLVRSETPSQDRAASATIADELASAWRPYGSTRVEVNEGGSHLLVDIAESGHPGGAPIVLLGHSDTVWPHGTIDAELPLVVAGGQLQGPGAYDMKSGLVVMHDAVRVLRRLSLAHPPLRVLITADEEVGSASSTQLVRRVCERARAVIGFESPHPDGALKVGRLGSTRVRLGVVGRESHAALDPAGGISAIDELVDQLVAFRRGMEQIAGKYPGQVLSNVGALGGGGRSNVIPGRAHALIGLRFGGAEVQAQAMALLDALRPFRSGATLDVEVLSARPAWQPHDGDRALLAVAEDAARQAGLRITGRPAAGAGDTNTTGAMGVPTLDGMGPRGGGAHAPGEHVEIASLAERVVLLTLLLHRLAPVAEPNGQRIVGTAG</sequence>
<dbReference type="InterPro" id="IPR036264">
    <property type="entry name" value="Bact_exopeptidase_dim_dom"/>
</dbReference>
<evidence type="ECO:0000256" key="1">
    <source>
        <dbReference type="ARBA" id="ARBA00022723"/>
    </source>
</evidence>
<dbReference type="PRINTS" id="PR00934">
    <property type="entry name" value="XHISDIPTASE"/>
</dbReference>
<dbReference type="InterPro" id="IPR017150">
    <property type="entry name" value="Pept_M20_glutamate_carboxypep"/>
</dbReference>
<evidence type="ECO:0000313" key="6">
    <source>
        <dbReference type="Proteomes" id="UP000198815"/>
    </source>
</evidence>
<dbReference type="Proteomes" id="UP000198815">
    <property type="component" value="Unassembled WGS sequence"/>
</dbReference>
<dbReference type="SUPFAM" id="SSF55031">
    <property type="entry name" value="Bacterial exopeptidase dimerisation domain"/>
    <property type="match status" value="1"/>
</dbReference>
<keyword evidence="5" id="KW-0645">Protease</keyword>
<keyword evidence="1" id="KW-0479">Metal-binding</keyword>
<accession>A0A1H9TCG3</accession>
<dbReference type="GO" id="GO:0006508">
    <property type="term" value="P:proteolysis"/>
    <property type="evidence" value="ECO:0007669"/>
    <property type="project" value="InterPro"/>
</dbReference>
<dbReference type="SUPFAM" id="SSF53187">
    <property type="entry name" value="Zn-dependent exopeptidases"/>
    <property type="match status" value="1"/>
</dbReference>
<dbReference type="GO" id="GO:0004180">
    <property type="term" value="F:carboxypeptidase activity"/>
    <property type="evidence" value="ECO:0007669"/>
    <property type="project" value="UniProtKB-KW"/>
</dbReference>
<dbReference type="InterPro" id="IPR002933">
    <property type="entry name" value="Peptidase_M20"/>
</dbReference>
<dbReference type="PANTHER" id="PTHR43808">
    <property type="entry name" value="ACETYLORNITHINE DEACETYLASE"/>
    <property type="match status" value="1"/>
</dbReference>
<evidence type="ECO:0000256" key="2">
    <source>
        <dbReference type="ARBA" id="ARBA00022801"/>
    </source>
</evidence>
<feature type="active site" description="Proton acceptor" evidence="3">
    <location>
        <position position="149"/>
    </location>
</feature>
<dbReference type="AlphaFoldDB" id="A0A1H9TCG3"/>